<dbReference type="Proteomes" id="UP000030854">
    <property type="component" value="Unassembled WGS sequence"/>
</dbReference>
<accession>A0A0B1PHV0</accession>
<dbReference type="PANTHER" id="PTHR11834:SF0">
    <property type="entry name" value="PROTEIN SCALLOPED"/>
    <property type="match status" value="1"/>
</dbReference>
<evidence type="ECO:0000256" key="1">
    <source>
        <dbReference type="ARBA" id="ARBA00004123"/>
    </source>
</evidence>
<evidence type="ECO:0000256" key="2">
    <source>
        <dbReference type="ARBA" id="ARBA00008421"/>
    </source>
</evidence>
<evidence type="ECO:0000256" key="6">
    <source>
        <dbReference type="PROSITE-ProRule" id="PRU00505"/>
    </source>
</evidence>
<comment type="caution">
    <text evidence="8">The sequence shown here is derived from an EMBL/GenBank/DDBJ whole genome shotgun (WGS) entry which is preliminary data.</text>
</comment>
<organism evidence="8 9">
    <name type="scientific">Uncinula necator</name>
    <name type="common">Grape powdery mildew</name>
    <dbReference type="NCBI Taxonomy" id="52586"/>
    <lineage>
        <taxon>Eukaryota</taxon>
        <taxon>Fungi</taxon>
        <taxon>Dikarya</taxon>
        <taxon>Ascomycota</taxon>
        <taxon>Pezizomycotina</taxon>
        <taxon>Leotiomycetes</taxon>
        <taxon>Erysiphales</taxon>
        <taxon>Erysiphaceae</taxon>
        <taxon>Erysiphe</taxon>
    </lineage>
</organism>
<dbReference type="GO" id="GO:0005667">
    <property type="term" value="C:transcription regulator complex"/>
    <property type="evidence" value="ECO:0007669"/>
    <property type="project" value="TreeGrafter"/>
</dbReference>
<comment type="similarity">
    <text evidence="2">Belongs to the TEC1 family.</text>
</comment>
<dbReference type="GO" id="GO:0000978">
    <property type="term" value="F:RNA polymerase II cis-regulatory region sequence-specific DNA binding"/>
    <property type="evidence" value="ECO:0007669"/>
    <property type="project" value="TreeGrafter"/>
</dbReference>
<evidence type="ECO:0000313" key="9">
    <source>
        <dbReference type="Proteomes" id="UP000030854"/>
    </source>
</evidence>
<evidence type="ECO:0000256" key="4">
    <source>
        <dbReference type="ARBA" id="ARBA00023163"/>
    </source>
</evidence>
<sequence length="724" mass="82700">MEFSRHILSSKQSSLDDTVSYSVDMDNFDLCQFDKFQCQGLETKQQVATFSEVKEHLQHQDFGSINSFTYDVTKQNESPVNIHSPHPYSQSIQLKNDYIFNPIAESEEYRAYRSRQEVKDFYIDKKWPSVLDNFFLDAMIDIPIMGKKKFNFNGKLHGHNQMISIYVWIAYKESLPPNVVPDPSMFRSRKQISSHIQVLKKLLQGNTAFKLIFSKDSLEKCSVDDNPCLISLSQGRLPSKAYRELMRNNFYRKLCLLESQNLTNLDPDVSVKPEIFFLKSSSKYFSRSFIVNARSAELHSNNLSADNFRENLNSKFFINGAVMTQMKNDNLESIIDCYKRFPPIVAALQSSLGSQGKQCEIIHTEVSIDFNLLSLLASRDDDVLSQCGLVLSISRCIGLEDNSQFSREWRSISTLTEPQELYRDSKSTSFLRGLEVEVSQVGSPRSYDSSSLNVQVLAPIPAPKFASMLLSSLSPPSIHNQQDLSCFKSSTGPNESGISSIYEPIFRSKTHTEMLKFSVYQELISKERSSQGGFNITKLAIILWSFNHHPMEEDIQNLPIVSWRRLLPPNSTLSVFHLPSPPASFDNLIFEQQQQQQFPSKLSRESNIGQLTLSLPTAPCPSHKSPSDPSLMQQYQQYQSFSNVPQYEIYSKKYQNSSLAYSDYTPIFQYPASTKICNSSAACNNIYNDNQKNYNLIAPNVLLHQFQAQLQTEEQEQLSKRNEL</sequence>
<dbReference type="InterPro" id="IPR000818">
    <property type="entry name" value="TEA/ATTS_dom"/>
</dbReference>
<evidence type="ECO:0000256" key="3">
    <source>
        <dbReference type="ARBA" id="ARBA00023015"/>
    </source>
</evidence>
<dbReference type="Pfam" id="PF01285">
    <property type="entry name" value="TEA"/>
    <property type="match status" value="1"/>
</dbReference>
<keyword evidence="5" id="KW-0539">Nucleus</keyword>
<keyword evidence="9" id="KW-1185">Reference proteome</keyword>
<dbReference type="HOGENOM" id="CLU_382264_0_0_1"/>
<dbReference type="InterPro" id="IPR038096">
    <property type="entry name" value="TEA/ATTS_sf"/>
</dbReference>
<evidence type="ECO:0000259" key="7">
    <source>
        <dbReference type="PROSITE" id="PS51088"/>
    </source>
</evidence>
<dbReference type="GO" id="GO:0005634">
    <property type="term" value="C:nucleus"/>
    <property type="evidence" value="ECO:0007669"/>
    <property type="project" value="UniProtKB-SubCell"/>
</dbReference>
<feature type="DNA-binding region" description="TEA" evidence="6">
    <location>
        <begin position="120"/>
        <end position="206"/>
    </location>
</feature>
<dbReference type="EMBL" id="JNVN01000054">
    <property type="protein sequence ID" value="KHJ36366.1"/>
    <property type="molecule type" value="Genomic_DNA"/>
</dbReference>
<protein>
    <submittedName>
        <fullName evidence="8">Putative transcription factor</fullName>
    </submittedName>
</protein>
<dbReference type="GO" id="GO:0000981">
    <property type="term" value="F:DNA-binding transcription factor activity, RNA polymerase II-specific"/>
    <property type="evidence" value="ECO:0007669"/>
    <property type="project" value="TreeGrafter"/>
</dbReference>
<evidence type="ECO:0000256" key="5">
    <source>
        <dbReference type="ARBA" id="ARBA00023242"/>
    </source>
</evidence>
<feature type="domain" description="TEA" evidence="7">
    <location>
        <begin position="120"/>
        <end position="206"/>
    </location>
</feature>
<keyword evidence="3" id="KW-0805">Transcription regulation</keyword>
<proteinExistence type="inferred from homology"/>
<dbReference type="InterPro" id="IPR050937">
    <property type="entry name" value="TEC1_TEAD_TF"/>
</dbReference>
<dbReference type="SMART" id="SM00426">
    <property type="entry name" value="TEA"/>
    <property type="match status" value="1"/>
</dbReference>
<reference evidence="8 9" key="1">
    <citation type="journal article" date="2014" name="BMC Genomics">
        <title>Adaptive genomic structural variation in the grape powdery mildew pathogen, Erysiphe necator.</title>
        <authorList>
            <person name="Jones L."/>
            <person name="Riaz S."/>
            <person name="Morales-Cruz A."/>
            <person name="Amrine K.C."/>
            <person name="McGuire B."/>
            <person name="Gubler W.D."/>
            <person name="Walker M.A."/>
            <person name="Cantu D."/>
        </authorList>
    </citation>
    <scope>NUCLEOTIDE SEQUENCE [LARGE SCALE GENOMIC DNA]</scope>
    <source>
        <strain evidence="9">c</strain>
    </source>
</reference>
<keyword evidence="4" id="KW-0804">Transcription</keyword>
<dbReference type="PANTHER" id="PTHR11834">
    <property type="entry name" value="TRANSCRIPTIONAL ENHANCER FACTOR TEF RELATED"/>
    <property type="match status" value="1"/>
</dbReference>
<dbReference type="AlphaFoldDB" id="A0A0B1PHV0"/>
<dbReference type="STRING" id="52586.A0A0B1PHV0"/>
<name>A0A0B1PHV0_UNCNE</name>
<dbReference type="PROSITE" id="PS51088">
    <property type="entry name" value="TEA_2"/>
    <property type="match status" value="1"/>
</dbReference>
<gene>
    <name evidence="8" type="ORF">EV44_g4478</name>
</gene>
<dbReference type="Gene3D" id="6.10.20.40">
    <property type="entry name" value="TEA/ATTS domain"/>
    <property type="match status" value="1"/>
</dbReference>
<evidence type="ECO:0000313" key="8">
    <source>
        <dbReference type="EMBL" id="KHJ36366.1"/>
    </source>
</evidence>
<comment type="subcellular location">
    <subcellularLocation>
        <location evidence="1">Nucleus</location>
    </subcellularLocation>
</comment>